<dbReference type="Pfam" id="PF00239">
    <property type="entry name" value="Resolvase"/>
    <property type="match status" value="1"/>
</dbReference>
<evidence type="ECO:0000259" key="2">
    <source>
        <dbReference type="PROSITE" id="PS51736"/>
    </source>
</evidence>
<reference evidence="3 4" key="1">
    <citation type="submission" date="2024-11" db="EMBL/GenBank/DDBJ databases">
        <authorList>
            <person name="Heng Y.C."/>
            <person name="Lim A.C.H."/>
            <person name="Lee J.K.Y."/>
            <person name="Kittelmann S."/>
        </authorList>
    </citation>
    <scope>NUCLEOTIDE SEQUENCE [LARGE SCALE GENOMIC DNA]</scope>
    <source>
        <strain evidence="3 4">WILCCON 0269</strain>
    </source>
</reference>
<dbReference type="InterPro" id="IPR006119">
    <property type="entry name" value="Resolv_N"/>
</dbReference>
<feature type="region of interest" description="Disordered" evidence="1">
    <location>
        <begin position="1"/>
        <end position="22"/>
    </location>
</feature>
<keyword evidence="4" id="KW-1185">Reference proteome</keyword>
<organism evidence="3 4">
    <name type="scientific">Candidatus Clostridium eludens</name>
    <dbReference type="NCBI Taxonomy" id="3381663"/>
    <lineage>
        <taxon>Bacteria</taxon>
        <taxon>Bacillati</taxon>
        <taxon>Bacillota</taxon>
        <taxon>Clostridia</taxon>
        <taxon>Eubacteriales</taxon>
        <taxon>Clostridiaceae</taxon>
        <taxon>Clostridium</taxon>
    </lineage>
</organism>
<dbReference type="Proteomes" id="UP001623660">
    <property type="component" value="Unassembled WGS sequence"/>
</dbReference>
<feature type="compositionally biased region" description="Basic and acidic residues" evidence="1">
    <location>
        <begin position="1"/>
        <end position="13"/>
    </location>
</feature>
<accession>A0ABW8SJ00</accession>
<evidence type="ECO:0000256" key="1">
    <source>
        <dbReference type="SAM" id="MobiDB-lite"/>
    </source>
</evidence>
<evidence type="ECO:0000313" key="4">
    <source>
        <dbReference type="Proteomes" id="UP001623660"/>
    </source>
</evidence>
<protein>
    <submittedName>
        <fullName evidence="3">Recombinase family protein</fullName>
    </submittedName>
</protein>
<evidence type="ECO:0000313" key="3">
    <source>
        <dbReference type="EMBL" id="MFL0195331.1"/>
    </source>
</evidence>
<dbReference type="RefSeq" id="WP_406791539.1">
    <property type="nucleotide sequence ID" value="NZ_JBJHZX010000008.1"/>
</dbReference>
<dbReference type="SUPFAM" id="SSF53041">
    <property type="entry name" value="Resolvase-like"/>
    <property type="match status" value="1"/>
</dbReference>
<gene>
    <name evidence="3" type="ORF">ACJDU8_07095</name>
</gene>
<proteinExistence type="predicted"/>
<sequence length="57" mass="6478">MTGTKVDRPELKELNGSWLDTGSPPGELMMTIFAGMAQFERKLMLQRCNEGREVTKF</sequence>
<dbReference type="InterPro" id="IPR036162">
    <property type="entry name" value="Resolvase-like_N_sf"/>
</dbReference>
<dbReference type="EMBL" id="JBJHZX010000008">
    <property type="protein sequence ID" value="MFL0195331.1"/>
    <property type="molecule type" value="Genomic_DNA"/>
</dbReference>
<comment type="caution">
    <text evidence="3">The sequence shown here is derived from an EMBL/GenBank/DDBJ whole genome shotgun (WGS) entry which is preliminary data.</text>
</comment>
<dbReference type="Gene3D" id="6.10.250.10">
    <property type="match status" value="1"/>
</dbReference>
<dbReference type="PROSITE" id="PS51736">
    <property type="entry name" value="RECOMBINASES_3"/>
    <property type="match status" value="1"/>
</dbReference>
<feature type="domain" description="Resolvase/invertase-type recombinase catalytic" evidence="2">
    <location>
        <begin position="1"/>
        <end position="57"/>
    </location>
</feature>
<name>A0ABW8SJ00_9CLOT</name>